<dbReference type="InterPro" id="IPR005648">
    <property type="entry name" value="FlgD"/>
</dbReference>
<organism evidence="9 10">
    <name type="scientific">Desulfobaculum bizertense DSM 18034</name>
    <dbReference type="NCBI Taxonomy" id="1121442"/>
    <lineage>
        <taxon>Bacteria</taxon>
        <taxon>Pseudomonadati</taxon>
        <taxon>Thermodesulfobacteriota</taxon>
        <taxon>Desulfovibrionia</taxon>
        <taxon>Desulfovibrionales</taxon>
        <taxon>Desulfovibrionaceae</taxon>
        <taxon>Desulfobaculum</taxon>
    </lineage>
</organism>
<dbReference type="Gene3D" id="2.60.40.4070">
    <property type="match status" value="1"/>
</dbReference>
<protein>
    <recommendedName>
        <fullName evidence="2 5">Basal-body rod modification protein FlgD</fullName>
    </recommendedName>
</protein>
<keyword evidence="10" id="KW-1185">Reference proteome</keyword>
<accession>A0A1T4VY98</accession>
<evidence type="ECO:0000256" key="6">
    <source>
        <dbReference type="SAM" id="MobiDB-lite"/>
    </source>
</evidence>
<dbReference type="Proteomes" id="UP000189733">
    <property type="component" value="Unassembled WGS sequence"/>
</dbReference>
<dbReference type="AlphaFoldDB" id="A0A1T4VY98"/>
<evidence type="ECO:0000313" key="9">
    <source>
        <dbReference type="EMBL" id="SKA69869.1"/>
    </source>
</evidence>
<dbReference type="Pfam" id="PF13860">
    <property type="entry name" value="FlgD_ig"/>
    <property type="match status" value="1"/>
</dbReference>
<evidence type="ECO:0000256" key="3">
    <source>
        <dbReference type="ARBA" id="ARBA00022795"/>
    </source>
</evidence>
<evidence type="ECO:0000256" key="1">
    <source>
        <dbReference type="ARBA" id="ARBA00010577"/>
    </source>
</evidence>
<comment type="similarity">
    <text evidence="1 5">Belongs to the FlgD family.</text>
</comment>
<proteinExistence type="inferred from homology"/>
<evidence type="ECO:0000259" key="8">
    <source>
        <dbReference type="Pfam" id="PF13861"/>
    </source>
</evidence>
<dbReference type="GO" id="GO:0044781">
    <property type="term" value="P:bacterial-type flagellum organization"/>
    <property type="evidence" value="ECO:0007669"/>
    <property type="project" value="UniProtKB-UniRule"/>
</dbReference>
<sequence length="253" mass="27560">MQQYDYSNIIGRAEKDFAPAASKGNSKMGKEEFLTLLVEQLKHQDPLNPMDDKEFTSQLAEFSSLEQLTSINDGIAALANRTVQEEMVDASSFIGKEVRAVGDNLSIRPDGSVSGMFYNLKNDAEHVYLNIFDENNNLLRTVQMGAQAAGEHKFEWDGKDWKGNTLPEGQYHVALAAEDKDGQPIMTLAEVTGIVEGVQYSNGQNCLRLSDGRVIQYNMVKEVVGTSTAAKEKPGEDPAGSGGNDDDTSASDA</sequence>
<dbReference type="Pfam" id="PF13861">
    <property type="entry name" value="FLgD_tudor"/>
    <property type="match status" value="1"/>
</dbReference>
<comment type="function">
    <text evidence="4 5">Required for flagellar hook formation. May act as a scaffolding protein.</text>
</comment>
<dbReference type="OrthoDB" id="9785233at2"/>
<feature type="domain" description="FlgD Tudor-like" evidence="8">
    <location>
        <begin position="87"/>
        <end position="221"/>
    </location>
</feature>
<gene>
    <name evidence="9" type="ORF">SAMN02745702_01232</name>
</gene>
<keyword evidence="9" id="KW-0969">Cilium</keyword>
<reference evidence="9 10" key="1">
    <citation type="submission" date="2017-02" db="EMBL/GenBank/DDBJ databases">
        <authorList>
            <person name="Peterson S.W."/>
        </authorList>
    </citation>
    <scope>NUCLEOTIDE SEQUENCE [LARGE SCALE GENOMIC DNA]</scope>
    <source>
        <strain evidence="9 10">DSM 18034</strain>
    </source>
</reference>
<dbReference type="InterPro" id="IPR025965">
    <property type="entry name" value="FlgD/Vpr_Ig-like"/>
</dbReference>
<feature type="domain" description="FlgD/Vpr Ig-like" evidence="7">
    <location>
        <begin position="109"/>
        <end position="180"/>
    </location>
</feature>
<keyword evidence="9" id="KW-0282">Flagellum</keyword>
<feature type="region of interest" description="Disordered" evidence="6">
    <location>
        <begin position="226"/>
        <end position="253"/>
    </location>
</feature>
<dbReference type="EMBL" id="FUYA01000003">
    <property type="protein sequence ID" value="SKA69869.1"/>
    <property type="molecule type" value="Genomic_DNA"/>
</dbReference>
<evidence type="ECO:0000256" key="4">
    <source>
        <dbReference type="ARBA" id="ARBA00024746"/>
    </source>
</evidence>
<evidence type="ECO:0000256" key="2">
    <source>
        <dbReference type="ARBA" id="ARBA00016013"/>
    </source>
</evidence>
<evidence type="ECO:0000259" key="7">
    <source>
        <dbReference type="Pfam" id="PF13860"/>
    </source>
</evidence>
<keyword evidence="3 5" id="KW-1005">Bacterial flagellum biogenesis</keyword>
<dbReference type="Gene3D" id="2.30.30.910">
    <property type="match status" value="1"/>
</dbReference>
<dbReference type="InterPro" id="IPR025963">
    <property type="entry name" value="FLgD_Tudor"/>
</dbReference>
<dbReference type="STRING" id="1121442.SAMN02745702_01232"/>
<keyword evidence="9" id="KW-0966">Cell projection</keyword>
<dbReference type="Pfam" id="PF03963">
    <property type="entry name" value="FlgD"/>
    <property type="match status" value="1"/>
</dbReference>
<name>A0A1T4VY98_9BACT</name>
<evidence type="ECO:0000313" key="10">
    <source>
        <dbReference type="Proteomes" id="UP000189733"/>
    </source>
</evidence>
<evidence type="ECO:0000256" key="5">
    <source>
        <dbReference type="RuleBase" id="RU362076"/>
    </source>
</evidence>
<feature type="compositionally biased region" description="Acidic residues" evidence="6">
    <location>
        <begin position="244"/>
        <end position="253"/>
    </location>
</feature>
<dbReference type="RefSeq" id="WP_078684528.1">
    <property type="nucleotide sequence ID" value="NZ_FUYA01000003.1"/>
</dbReference>